<dbReference type="OrthoDB" id="1678879at2759"/>
<accession>A0A5A7RBL8</accession>
<evidence type="ECO:0000313" key="1">
    <source>
        <dbReference type="EMBL" id="GER54017.1"/>
    </source>
</evidence>
<protein>
    <submittedName>
        <fullName evidence="1">F-box family protein</fullName>
    </submittedName>
</protein>
<name>A0A5A7RBL8_STRAF</name>
<evidence type="ECO:0000313" key="2">
    <source>
        <dbReference type="Proteomes" id="UP000325081"/>
    </source>
</evidence>
<organism evidence="1 2">
    <name type="scientific">Striga asiatica</name>
    <name type="common">Asiatic witchweed</name>
    <name type="synonym">Buchnera asiatica</name>
    <dbReference type="NCBI Taxonomy" id="4170"/>
    <lineage>
        <taxon>Eukaryota</taxon>
        <taxon>Viridiplantae</taxon>
        <taxon>Streptophyta</taxon>
        <taxon>Embryophyta</taxon>
        <taxon>Tracheophyta</taxon>
        <taxon>Spermatophyta</taxon>
        <taxon>Magnoliopsida</taxon>
        <taxon>eudicotyledons</taxon>
        <taxon>Gunneridae</taxon>
        <taxon>Pentapetalae</taxon>
        <taxon>asterids</taxon>
        <taxon>lamiids</taxon>
        <taxon>Lamiales</taxon>
        <taxon>Orobanchaceae</taxon>
        <taxon>Buchnereae</taxon>
        <taxon>Striga</taxon>
    </lineage>
</organism>
<sequence>MLRVAIIGIHLLRKEMTGGETGLHKSRLRQCSKVMLSRDGSLRCAGSRAVDGTTSHLEKKEAVRTFLLSKKWHHIGLNRPNLEFFEEWFDDTEEELVSVNCCIGSTLPNLNSSENLFNNTQET</sequence>
<dbReference type="AlphaFoldDB" id="A0A5A7RBL8"/>
<keyword evidence="2" id="KW-1185">Reference proteome</keyword>
<gene>
    <name evidence="1" type="ORF">STAS_31568</name>
</gene>
<dbReference type="Proteomes" id="UP000325081">
    <property type="component" value="Unassembled WGS sequence"/>
</dbReference>
<dbReference type="EMBL" id="BKCP01010848">
    <property type="protein sequence ID" value="GER54017.1"/>
    <property type="molecule type" value="Genomic_DNA"/>
</dbReference>
<comment type="caution">
    <text evidence="1">The sequence shown here is derived from an EMBL/GenBank/DDBJ whole genome shotgun (WGS) entry which is preliminary data.</text>
</comment>
<reference evidence="2" key="1">
    <citation type="journal article" date="2019" name="Curr. Biol.">
        <title>Genome Sequence of Striga asiatica Provides Insight into the Evolution of Plant Parasitism.</title>
        <authorList>
            <person name="Yoshida S."/>
            <person name="Kim S."/>
            <person name="Wafula E.K."/>
            <person name="Tanskanen J."/>
            <person name="Kim Y.M."/>
            <person name="Honaas L."/>
            <person name="Yang Z."/>
            <person name="Spallek T."/>
            <person name="Conn C.E."/>
            <person name="Ichihashi Y."/>
            <person name="Cheong K."/>
            <person name="Cui S."/>
            <person name="Der J.P."/>
            <person name="Gundlach H."/>
            <person name="Jiao Y."/>
            <person name="Hori C."/>
            <person name="Ishida J.K."/>
            <person name="Kasahara H."/>
            <person name="Kiba T."/>
            <person name="Kim M.S."/>
            <person name="Koo N."/>
            <person name="Laohavisit A."/>
            <person name="Lee Y.H."/>
            <person name="Lumba S."/>
            <person name="McCourt P."/>
            <person name="Mortimer J.C."/>
            <person name="Mutuku J.M."/>
            <person name="Nomura T."/>
            <person name="Sasaki-Sekimoto Y."/>
            <person name="Seto Y."/>
            <person name="Wang Y."/>
            <person name="Wakatake T."/>
            <person name="Sakakibara H."/>
            <person name="Demura T."/>
            <person name="Yamaguchi S."/>
            <person name="Yoneyama K."/>
            <person name="Manabe R.I."/>
            <person name="Nelson D.C."/>
            <person name="Schulman A.H."/>
            <person name="Timko M.P."/>
            <person name="dePamphilis C.W."/>
            <person name="Choi D."/>
            <person name="Shirasu K."/>
        </authorList>
    </citation>
    <scope>NUCLEOTIDE SEQUENCE [LARGE SCALE GENOMIC DNA]</scope>
    <source>
        <strain evidence="2">cv. UVA1</strain>
    </source>
</reference>
<proteinExistence type="predicted"/>